<protein>
    <recommendedName>
        <fullName evidence="5">DHHA2 domain-containing protein</fullName>
    </recommendedName>
</protein>
<dbReference type="PANTHER" id="PTHR12112:SF39">
    <property type="entry name" value="EG:152A3.5 PROTEIN (FBGN0003116_PN PROTEIN)"/>
    <property type="match status" value="1"/>
</dbReference>
<gene>
    <name evidence="6" type="ORF">NLI96_g3049</name>
</gene>
<sequence>MSSSLTPPTTVLAEFLQSQKTRYLKDVEDGKGGNWTVVMGNEAGDLDSMASSIALAWCMSTAGNADVVSLIQTPRGELRARPENLYVLSLVGINAEDPQFLCLDDIPEAKRSPFPSHKFALVDHNRLLPQFVSENPPSQVVAVIDHHEDEGFYKDADPRIIVVPTGSATSLVSLYIKEKSTSPPPPELATLLLCGILIDTDGLKPGGKAEDQDHQAATFLVPISLLPPGIDDQKLPDDPVIRELTRTLEETKRDVSHLTTRELFQRDYKEYTMVPHWAKDTTVLVGLASVPVALKPWFEKDKEFFPEMDKFMSDRGLAAFGVLTSFHDPKKLNKEGKPKHKREQLWGARKGDGGLKDLPKILYKGLKKSKELDLKAKSFKRDYGVKKKDGFDKTIKGKVFRQMIAKASRKVIAPVVKDVIEGTSVATSGK</sequence>
<evidence type="ECO:0000313" key="6">
    <source>
        <dbReference type="EMBL" id="KAJ3488128.1"/>
    </source>
</evidence>
<evidence type="ECO:0000256" key="3">
    <source>
        <dbReference type="ARBA" id="ARBA00022801"/>
    </source>
</evidence>
<dbReference type="Gene3D" id="3.90.1640.10">
    <property type="entry name" value="inorganic pyrophosphatase (n-terminal core)"/>
    <property type="match status" value="1"/>
</dbReference>
<comment type="caution">
    <text evidence="6">The sequence shown here is derived from an EMBL/GenBank/DDBJ whole genome shotgun (WGS) entry which is preliminary data.</text>
</comment>
<keyword evidence="3" id="KW-0378">Hydrolase</keyword>
<keyword evidence="2" id="KW-0479">Metal-binding</keyword>
<dbReference type="InterPro" id="IPR038763">
    <property type="entry name" value="DHH_sf"/>
</dbReference>
<evidence type="ECO:0000256" key="1">
    <source>
        <dbReference type="ARBA" id="ARBA00001936"/>
    </source>
</evidence>
<dbReference type="GO" id="GO:0004309">
    <property type="term" value="F:exopolyphosphatase activity"/>
    <property type="evidence" value="ECO:0007669"/>
    <property type="project" value="TreeGrafter"/>
</dbReference>
<dbReference type="SUPFAM" id="SSF64182">
    <property type="entry name" value="DHH phosphoesterases"/>
    <property type="match status" value="1"/>
</dbReference>
<dbReference type="Proteomes" id="UP001212997">
    <property type="component" value="Unassembled WGS sequence"/>
</dbReference>
<comment type="cofactor">
    <cofactor evidence="1">
        <name>Mn(2+)</name>
        <dbReference type="ChEBI" id="CHEBI:29035"/>
    </cofactor>
</comment>
<feature type="domain" description="DHHA2" evidence="5">
    <location>
        <begin position="245"/>
        <end position="420"/>
    </location>
</feature>
<dbReference type="Pfam" id="PF02833">
    <property type="entry name" value="DHHA2"/>
    <property type="match status" value="1"/>
</dbReference>
<dbReference type="InterPro" id="IPR038222">
    <property type="entry name" value="DHHA2_dom_sf"/>
</dbReference>
<dbReference type="InterPro" id="IPR004097">
    <property type="entry name" value="DHHA2"/>
</dbReference>
<name>A0AAD5V7H6_9APHY</name>
<evidence type="ECO:0000256" key="2">
    <source>
        <dbReference type="ARBA" id="ARBA00022723"/>
    </source>
</evidence>
<evidence type="ECO:0000259" key="5">
    <source>
        <dbReference type="SMART" id="SM01131"/>
    </source>
</evidence>
<keyword evidence="7" id="KW-1185">Reference proteome</keyword>
<accession>A0AAD5V7H6</accession>
<dbReference type="AlphaFoldDB" id="A0AAD5V7H6"/>
<evidence type="ECO:0000313" key="7">
    <source>
        <dbReference type="Proteomes" id="UP001212997"/>
    </source>
</evidence>
<dbReference type="Pfam" id="PF01368">
    <property type="entry name" value="DHH"/>
    <property type="match status" value="1"/>
</dbReference>
<dbReference type="SMART" id="SM01131">
    <property type="entry name" value="DHHA2"/>
    <property type="match status" value="1"/>
</dbReference>
<dbReference type="Gene3D" id="3.10.310.20">
    <property type="entry name" value="DHHA2 domain"/>
    <property type="match status" value="1"/>
</dbReference>
<evidence type="ECO:0000256" key="4">
    <source>
        <dbReference type="ARBA" id="ARBA00023211"/>
    </source>
</evidence>
<dbReference type="InterPro" id="IPR001667">
    <property type="entry name" value="DDH_dom"/>
</dbReference>
<reference evidence="6" key="1">
    <citation type="submission" date="2022-07" db="EMBL/GenBank/DDBJ databases">
        <title>Genome Sequence of Physisporinus lineatus.</title>
        <authorList>
            <person name="Buettner E."/>
        </authorList>
    </citation>
    <scope>NUCLEOTIDE SEQUENCE</scope>
    <source>
        <strain evidence="6">VT162</strain>
    </source>
</reference>
<organism evidence="6 7">
    <name type="scientific">Meripilus lineatus</name>
    <dbReference type="NCBI Taxonomy" id="2056292"/>
    <lineage>
        <taxon>Eukaryota</taxon>
        <taxon>Fungi</taxon>
        <taxon>Dikarya</taxon>
        <taxon>Basidiomycota</taxon>
        <taxon>Agaricomycotina</taxon>
        <taxon>Agaricomycetes</taxon>
        <taxon>Polyporales</taxon>
        <taxon>Meripilaceae</taxon>
        <taxon>Meripilus</taxon>
    </lineage>
</organism>
<dbReference type="EMBL" id="JANAWD010000073">
    <property type="protein sequence ID" value="KAJ3488128.1"/>
    <property type="molecule type" value="Genomic_DNA"/>
</dbReference>
<proteinExistence type="predicted"/>
<dbReference type="PANTHER" id="PTHR12112">
    <property type="entry name" value="BNIP - RELATED"/>
    <property type="match status" value="1"/>
</dbReference>
<dbReference type="GO" id="GO:0005737">
    <property type="term" value="C:cytoplasm"/>
    <property type="evidence" value="ECO:0007669"/>
    <property type="project" value="InterPro"/>
</dbReference>
<keyword evidence="4" id="KW-0464">Manganese</keyword>
<dbReference type="GO" id="GO:0046872">
    <property type="term" value="F:metal ion binding"/>
    <property type="evidence" value="ECO:0007669"/>
    <property type="project" value="UniProtKB-KW"/>
</dbReference>